<accession>A0ABT9VCA0</accession>
<evidence type="ECO:0000256" key="2">
    <source>
        <dbReference type="ARBA" id="ARBA00022840"/>
    </source>
</evidence>
<dbReference type="SUPFAM" id="SSF51735">
    <property type="entry name" value="NAD(P)-binding Rossmann-fold domains"/>
    <property type="match status" value="1"/>
</dbReference>
<dbReference type="PROSITE" id="PS00688">
    <property type="entry name" value="SIGMA54_INTERACT_3"/>
    <property type="match status" value="1"/>
</dbReference>
<dbReference type="SUPFAM" id="SSF52540">
    <property type="entry name" value="P-loop containing nucleoside triphosphate hydrolases"/>
    <property type="match status" value="1"/>
</dbReference>
<feature type="domain" description="Sigma-54 factor interaction" evidence="6">
    <location>
        <begin position="368"/>
        <end position="593"/>
    </location>
</feature>
<evidence type="ECO:0000313" key="8">
    <source>
        <dbReference type="EMBL" id="MDQ0158573.1"/>
    </source>
</evidence>
<dbReference type="InterPro" id="IPR025944">
    <property type="entry name" value="Sigma_54_int_dom_CS"/>
</dbReference>
<dbReference type="Pfam" id="PF00158">
    <property type="entry name" value="Sigma54_activat"/>
    <property type="match status" value="1"/>
</dbReference>
<feature type="domain" description="PAS" evidence="7">
    <location>
        <begin position="234"/>
        <end position="285"/>
    </location>
</feature>
<dbReference type="PANTHER" id="PTHR32071:SF121">
    <property type="entry name" value="SIGMA L-DEPENDENT TRANSCRIPTIONAL REGULATOR YQIR-RELATED"/>
    <property type="match status" value="1"/>
</dbReference>
<gene>
    <name evidence="8" type="ORF">J2S77_000529</name>
</gene>
<dbReference type="Pfam" id="PF02954">
    <property type="entry name" value="HTH_8"/>
    <property type="match status" value="1"/>
</dbReference>
<reference evidence="8 9" key="1">
    <citation type="submission" date="2023-07" db="EMBL/GenBank/DDBJ databases">
        <title>Genomic Encyclopedia of Type Strains, Phase IV (KMG-IV): sequencing the most valuable type-strain genomes for metagenomic binning, comparative biology and taxonomic classification.</title>
        <authorList>
            <person name="Goeker M."/>
        </authorList>
    </citation>
    <scope>NUCLEOTIDE SEQUENCE [LARGE SCALE GENOMIC DNA]</scope>
    <source>
        <strain evidence="8 9">DSM 16460</strain>
    </source>
</reference>
<dbReference type="Gene3D" id="3.40.50.720">
    <property type="entry name" value="NAD(P)-binding Rossmann-like Domain"/>
    <property type="match status" value="1"/>
</dbReference>
<dbReference type="PROSITE" id="PS00675">
    <property type="entry name" value="SIGMA54_INTERACT_1"/>
    <property type="match status" value="1"/>
</dbReference>
<proteinExistence type="predicted"/>
<keyword evidence="2" id="KW-0067">ATP-binding</keyword>
<keyword evidence="3" id="KW-0805">Transcription regulation</keyword>
<evidence type="ECO:0000313" key="9">
    <source>
        <dbReference type="Proteomes" id="UP001224359"/>
    </source>
</evidence>
<dbReference type="InterPro" id="IPR000014">
    <property type="entry name" value="PAS"/>
</dbReference>
<dbReference type="PROSITE" id="PS00676">
    <property type="entry name" value="SIGMA54_INTERACT_2"/>
    <property type="match status" value="1"/>
</dbReference>
<dbReference type="Gene3D" id="3.30.450.20">
    <property type="entry name" value="PAS domain"/>
    <property type="match status" value="2"/>
</dbReference>
<dbReference type="NCBIfam" id="TIGR00229">
    <property type="entry name" value="sensory_box"/>
    <property type="match status" value="2"/>
</dbReference>
<dbReference type="InterPro" id="IPR002197">
    <property type="entry name" value="HTH_Fis"/>
</dbReference>
<keyword evidence="1" id="KW-0547">Nucleotide-binding</keyword>
<dbReference type="PROSITE" id="PS50112">
    <property type="entry name" value="PAS"/>
    <property type="match status" value="2"/>
</dbReference>
<evidence type="ECO:0000259" key="7">
    <source>
        <dbReference type="PROSITE" id="PS50112"/>
    </source>
</evidence>
<dbReference type="InterPro" id="IPR003593">
    <property type="entry name" value="AAA+_ATPase"/>
</dbReference>
<feature type="domain" description="PAS" evidence="7">
    <location>
        <begin position="115"/>
        <end position="185"/>
    </location>
</feature>
<name>A0ABT9VCA0_9BACI</name>
<dbReference type="InterPro" id="IPR058031">
    <property type="entry name" value="AAA_lid_NorR"/>
</dbReference>
<sequence>MQNVLIVGAGQGGTALIRLFEQIDMINVQAVADIDTKASGILLAEQKEIKTFQSYLDALTEPIDIIVETTGKEDVFEDLKQHKPKQSVLIPGTVAHIIYNLLNEREELFNELKNETDSRNLLLDSIHDGMIVIGLDQTVTYVNEAAENVLNLNKEDMLEKTIQTIIPDSHLPKVMKTKQKELNQSLRLHNGKQIITTRIPLITNSGELLGAFAVFKDITEVVELAEEITDLKNIQNMLEAIIQSSEEAISVVDENGVGILINPAYTNITGLKENEVIGKPATTDISEGESMHMQVLKTRRPVRGARMKVGPSKRDVLVNAAPILVDGVLKGSVAIIHDLSEIESLTSELKKARQIIRNLEAKYTFDDIIAHSTEMALTLEQAKVGAKNPVTILLRGESGTGKELMAHAIHNESNRKHYKFIRVNCAAMDEDSLEKSLFGNAYGPPEQQRGLIEEAHNGSLFLDEIGDLSLHLQARILYVLENQQVVRVNSQDPLPVDVRIIAATNVNLERAMMEKEFREDLFYRLNRLPIMIAPLRERKEDLKPLIDHFIIKLNAEYGRYVDSIKPEALEKLSSYDFPGNVRELENIIGRAIISMGPTETNIVERHLPQLRKQTFHELDLFQEPDYQESISLQDALDEFEKQMILETLEKNNYIKSKTAKQLNISIRNLYYKMEKHNLGKHVQG</sequence>
<evidence type="ECO:0000256" key="3">
    <source>
        <dbReference type="ARBA" id="ARBA00023015"/>
    </source>
</evidence>
<dbReference type="PROSITE" id="PS50045">
    <property type="entry name" value="SIGMA54_INTERACT_4"/>
    <property type="match status" value="1"/>
</dbReference>
<dbReference type="InterPro" id="IPR025943">
    <property type="entry name" value="Sigma_54_int_dom_ATP-bd_2"/>
</dbReference>
<evidence type="ECO:0000259" key="6">
    <source>
        <dbReference type="PROSITE" id="PS50045"/>
    </source>
</evidence>
<dbReference type="SUPFAM" id="SSF46689">
    <property type="entry name" value="Homeodomain-like"/>
    <property type="match status" value="1"/>
</dbReference>
<dbReference type="SMART" id="SM00091">
    <property type="entry name" value="PAS"/>
    <property type="match status" value="2"/>
</dbReference>
<dbReference type="CDD" id="cd00009">
    <property type="entry name" value="AAA"/>
    <property type="match status" value="1"/>
</dbReference>
<dbReference type="Pfam" id="PF13426">
    <property type="entry name" value="PAS_9"/>
    <property type="match status" value="1"/>
</dbReference>
<dbReference type="InterPro" id="IPR036291">
    <property type="entry name" value="NAD(P)-bd_dom_sf"/>
</dbReference>
<dbReference type="PANTHER" id="PTHR32071">
    <property type="entry name" value="TRANSCRIPTIONAL REGULATORY PROTEIN"/>
    <property type="match status" value="1"/>
</dbReference>
<evidence type="ECO:0000256" key="5">
    <source>
        <dbReference type="ARBA" id="ARBA00023163"/>
    </source>
</evidence>
<protein>
    <submittedName>
        <fullName evidence="8">PAS domain S-box-containing protein</fullName>
    </submittedName>
</protein>
<dbReference type="SUPFAM" id="SSF55785">
    <property type="entry name" value="PYP-like sensor domain (PAS domain)"/>
    <property type="match status" value="2"/>
</dbReference>
<evidence type="ECO:0000256" key="1">
    <source>
        <dbReference type="ARBA" id="ARBA00022741"/>
    </source>
</evidence>
<dbReference type="InterPro" id="IPR025662">
    <property type="entry name" value="Sigma_54_int_dom_ATP-bd_1"/>
</dbReference>
<dbReference type="InterPro" id="IPR027417">
    <property type="entry name" value="P-loop_NTPase"/>
</dbReference>
<dbReference type="SMART" id="SM00382">
    <property type="entry name" value="AAA"/>
    <property type="match status" value="1"/>
</dbReference>
<evidence type="ECO:0000256" key="4">
    <source>
        <dbReference type="ARBA" id="ARBA00023125"/>
    </source>
</evidence>
<dbReference type="InterPro" id="IPR002078">
    <property type="entry name" value="Sigma_54_int"/>
</dbReference>
<dbReference type="RefSeq" id="WP_306974382.1">
    <property type="nucleotide sequence ID" value="NZ_JAUSTQ010000002.1"/>
</dbReference>
<dbReference type="CDD" id="cd00130">
    <property type="entry name" value="PAS"/>
    <property type="match status" value="1"/>
</dbReference>
<comment type="caution">
    <text evidence="8">The sequence shown here is derived from an EMBL/GenBank/DDBJ whole genome shotgun (WGS) entry which is preliminary data.</text>
</comment>
<keyword evidence="5" id="KW-0804">Transcription</keyword>
<dbReference type="Gene3D" id="3.40.50.300">
    <property type="entry name" value="P-loop containing nucleotide triphosphate hydrolases"/>
    <property type="match status" value="1"/>
</dbReference>
<keyword evidence="4" id="KW-0238">DNA-binding</keyword>
<dbReference type="InterPro" id="IPR013767">
    <property type="entry name" value="PAS_fold"/>
</dbReference>
<organism evidence="8 9">
    <name type="scientific">Alkalibacillus salilacus</name>
    <dbReference type="NCBI Taxonomy" id="284582"/>
    <lineage>
        <taxon>Bacteria</taxon>
        <taxon>Bacillati</taxon>
        <taxon>Bacillota</taxon>
        <taxon>Bacilli</taxon>
        <taxon>Bacillales</taxon>
        <taxon>Bacillaceae</taxon>
        <taxon>Alkalibacillus</taxon>
    </lineage>
</organism>
<dbReference type="Pfam" id="PF00989">
    <property type="entry name" value="PAS"/>
    <property type="match status" value="1"/>
</dbReference>
<dbReference type="Gene3D" id="1.10.8.60">
    <property type="match status" value="1"/>
</dbReference>
<dbReference type="Proteomes" id="UP001224359">
    <property type="component" value="Unassembled WGS sequence"/>
</dbReference>
<keyword evidence="9" id="KW-1185">Reference proteome</keyword>
<dbReference type="Gene3D" id="1.10.10.60">
    <property type="entry name" value="Homeodomain-like"/>
    <property type="match status" value="1"/>
</dbReference>
<dbReference type="Pfam" id="PF25601">
    <property type="entry name" value="AAA_lid_14"/>
    <property type="match status" value="1"/>
</dbReference>
<dbReference type="PRINTS" id="PR01590">
    <property type="entry name" value="HTHFIS"/>
</dbReference>
<dbReference type="InterPro" id="IPR009057">
    <property type="entry name" value="Homeodomain-like_sf"/>
</dbReference>
<dbReference type="InterPro" id="IPR035965">
    <property type="entry name" value="PAS-like_dom_sf"/>
</dbReference>
<dbReference type="EMBL" id="JAUSTQ010000002">
    <property type="protein sequence ID" value="MDQ0158573.1"/>
    <property type="molecule type" value="Genomic_DNA"/>
</dbReference>